<evidence type="ECO:0000313" key="2">
    <source>
        <dbReference type="EMBL" id="GFY86272.1"/>
    </source>
</evidence>
<name>A0A7J0EJ08_9ERIC</name>
<comment type="caution">
    <text evidence="2">The sequence shown here is derived from an EMBL/GenBank/DDBJ whole genome shotgun (WGS) entry which is preliminary data.</text>
</comment>
<organism evidence="2 3">
    <name type="scientific">Actinidia rufa</name>
    <dbReference type="NCBI Taxonomy" id="165716"/>
    <lineage>
        <taxon>Eukaryota</taxon>
        <taxon>Viridiplantae</taxon>
        <taxon>Streptophyta</taxon>
        <taxon>Embryophyta</taxon>
        <taxon>Tracheophyta</taxon>
        <taxon>Spermatophyta</taxon>
        <taxon>Magnoliopsida</taxon>
        <taxon>eudicotyledons</taxon>
        <taxon>Gunneridae</taxon>
        <taxon>Pentapetalae</taxon>
        <taxon>asterids</taxon>
        <taxon>Ericales</taxon>
        <taxon>Actinidiaceae</taxon>
        <taxon>Actinidia</taxon>
    </lineage>
</organism>
<protein>
    <submittedName>
        <fullName evidence="2">Related to AP2 6l</fullName>
    </submittedName>
</protein>
<feature type="region of interest" description="Disordered" evidence="1">
    <location>
        <begin position="120"/>
        <end position="150"/>
    </location>
</feature>
<feature type="compositionally biased region" description="Low complexity" evidence="1">
    <location>
        <begin position="24"/>
        <end position="42"/>
    </location>
</feature>
<dbReference type="Proteomes" id="UP000585474">
    <property type="component" value="Unassembled WGS sequence"/>
</dbReference>
<proteinExistence type="predicted"/>
<accession>A0A7J0EJ08</accession>
<evidence type="ECO:0000256" key="1">
    <source>
        <dbReference type="SAM" id="MobiDB-lite"/>
    </source>
</evidence>
<feature type="compositionally biased region" description="Basic and acidic residues" evidence="1">
    <location>
        <begin position="120"/>
        <end position="130"/>
    </location>
</feature>
<dbReference type="EMBL" id="BJWL01000004">
    <property type="protein sequence ID" value="GFY86272.1"/>
    <property type="molecule type" value="Genomic_DNA"/>
</dbReference>
<feature type="compositionally biased region" description="Basic and acidic residues" evidence="1">
    <location>
        <begin position="49"/>
        <end position="60"/>
    </location>
</feature>
<feature type="region of interest" description="Disordered" evidence="1">
    <location>
        <begin position="1"/>
        <end position="66"/>
    </location>
</feature>
<gene>
    <name evidence="2" type="ORF">Acr_04g0010100</name>
</gene>
<evidence type="ECO:0000313" key="3">
    <source>
        <dbReference type="Proteomes" id="UP000585474"/>
    </source>
</evidence>
<feature type="compositionally biased region" description="Basic and acidic residues" evidence="1">
    <location>
        <begin position="1"/>
        <end position="19"/>
    </location>
</feature>
<sequence length="168" mass="19327">MEEQKVQDPNKDPQSKDEILNPISSSSSSNSTQQQQQQQQQKESVEEEELKRLLVPDVRDLPLTPSSAVESNFVPYFAPETTQEKCSDGRAPRARWRSHAYVPRRNMVEKRSHRARFLMEVESSGRRSDQPRPLARWRTNGELMKTGDMSTGRSKILWSSHLYGEGRG</sequence>
<keyword evidence="3" id="KW-1185">Reference proteome</keyword>
<reference evidence="2 3" key="1">
    <citation type="submission" date="2019-07" db="EMBL/GenBank/DDBJ databases">
        <title>De Novo Assembly of kiwifruit Actinidia rufa.</title>
        <authorList>
            <person name="Sugita-Konishi S."/>
            <person name="Sato K."/>
            <person name="Mori E."/>
            <person name="Abe Y."/>
            <person name="Kisaki G."/>
            <person name="Hamano K."/>
            <person name="Suezawa K."/>
            <person name="Otani M."/>
            <person name="Fukuda T."/>
            <person name="Manabe T."/>
            <person name="Gomi K."/>
            <person name="Tabuchi M."/>
            <person name="Akimitsu K."/>
            <person name="Kataoka I."/>
        </authorList>
    </citation>
    <scope>NUCLEOTIDE SEQUENCE [LARGE SCALE GENOMIC DNA]</scope>
    <source>
        <strain evidence="3">cv. Fuchu</strain>
    </source>
</reference>
<dbReference type="AlphaFoldDB" id="A0A7J0EJ08"/>